<keyword evidence="4 6" id="KW-0573">Peptidoglycan synthesis</keyword>
<dbReference type="RefSeq" id="WP_380976361.1">
    <property type="nucleotide sequence ID" value="NZ_JBHTEF010000001.1"/>
</dbReference>
<feature type="domain" description="L,D-TPase catalytic" evidence="7">
    <location>
        <begin position="355"/>
        <end position="477"/>
    </location>
</feature>
<evidence type="ECO:0000313" key="9">
    <source>
        <dbReference type="Proteomes" id="UP001596527"/>
    </source>
</evidence>
<keyword evidence="2" id="KW-0808">Transferase</keyword>
<accession>A0ABW2SPV9</accession>
<dbReference type="PROSITE" id="PS52029">
    <property type="entry name" value="LD_TPASE"/>
    <property type="match status" value="1"/>
</dbReference>
<dbReference type="PANTHER" id="PTHR30582:SF2">
    <property type="entry name" value="L,D-TRANSPEPTIDASE YCIB-RELATED"/>
    <property type="match status" value="1"/>
</dbReference>
<evidence type="ECO:0000313" key="8">
    <source>
        <dbReference type="EMBL" id="MFC7582194.1"/>
    </source>
</evidence>
<evidence type="ECO:0000256" key="2">
    <source>
        <dbReference type="ARBA" id="ARBA00022679"/>
    </source>
</evidence>
<comment type="caution">
    <text evidence="8">The sequence shown here is derived from an EMBL/GenBank/DDBJ whole genome shotgun (WGS) entry which is preliminary data.</text>
</comment>
<evidence type="ECO:0000256" key="6">
    <source>
        <dbReference type="PROSITE-ProRule" id="PRU01373"/>
    </source>
</evidence>
<organism evidence="8 9">
    <name type="scientific">Schaalia naturae</name>
    <dbReference type="NCBI Taxonomy" id="635203"/>
    <lineage>
        <taxon>Bacteria</taxon>
        <taxon>Bacillati</taxon>
        <taxon>Actinomycetota</taxon>
        <taxon>Actinomycetes</taxon>
        <taxon>Actinomycetales</taxon>
        <taxon>Actinomycetaceae</taxon>
        <taxon>Schaalia</taxon>
    </lineage>
</organism>
<reference evidence="9" key="1">
    <citation type="journal article" date="2019" name="Int. J. Syst. Evol. Microbiol.">
        <title>The Global Catalogue of Microorganisms (GCM) 10K type strain sequencing project: providing services to taxonomists for standard genome sequencing and annotation.</title>
        <authorList>
            <consortium name="The Broad Institute Genomics Platform"/>
            <consortium name="The Broad Institute Genome Sequencing Center for Infectious Disease"/>
            <person name="Wu L."/>
            <person name="Ma J."/>
        </authorList>
    </citation>
    <scope>NUCLEOTIDE SEQUENCE [LARGE SCALE GENOMIC DNA]</scope>
    <source>
        <strain evidence="9">CCUG 56698</strain>
    </source>
</reference>
<dbReference type="SUPFAM" id="SSF141523">
    <property type="entry name" value="L,D-transpeptidase catalytic domain-like"/>
    <property type="match status" value="1"/>
</dbReference>
<comment type="pathway">
    <text evidence="1 6">Cell wall biogenesis; peptidoglycan biosynthesis.</text>
</comment>
<dbReference type="Gene3D" id="2.40.440.10">
    <property type="entry name" value="L,D-transpeptidase catalytic domain-like"/>
    <property type="match status" value="1"/>
</dbReference>
<feature type="active site" description="Nucleophile" evidence="6">
    <location>
        <position position="453"/>
    </location>
</feature>
<evidence type="ECO:0000256" key="3">
    <source>
        <dbReference type="ARBA" id="ARBA00022960"/>
    </source>
</evidence>
<evidence type="ECO:0000256" key="1">
    <source>
        <dbReference type="ARBA" id="ARBA00004752"/>
    </source>
</evidence>
<feature type="active site" description="Proton donor/acceptor" evidence="6">
    <location>
        <position position="434"/>
    </location>
</feature>
<dbReference type="Proteomes" id="UP001596527">
    <property type="component" value="Unassembled WGS sequence"/>
</dbReference>
<protein>
    <submittedName>
        <fullName evidence="8">L,D-transpeptidase family protein</fullName>
    </submittedName>
</protein>
<evidence type="ECO:0000256" key="5">
    <source>
        <dbReference type="ARBA" id="ARBA00023316"/>
    </source>
</evidence>
<name>A0ABW2SPV9_9ACTO</name>
<gene>
    <name evidence="8" type="ORF">ACFQWG_13430</name>
</gene>
<sequence>MKRKSARWKLALGGALAIVLVVTGATAGYAAHFSDVALPGVSVAGTSVTGQTQEEVASAVGQRASDITVTVNVDGKPTTAKLADLGVSVDPEATAAKAFEPNASLASRIAALFRHNEVPVVSTTDDAALADFSDQVAAAAGTPVRNGSVALSEDGTQFIATEASSGMGVDISQLTGVVAKAVSALESQAVDVTATEIEPTVSTEAAQQVAAAANALLDLDVTLYGTVSENSATQADKAAWVTIPTTEDGLGAPAFDPAKVTAWVQKAAESTNDKPVNGIQNVDASGKVVVTASEGKAGYTVNNADAIASEAVAALTAGTSYSGTFTYDEVAPSYDQKPVVDGAEGLVYSPHAGEKWIDVNLSNHTVTAYEGADVVYGPVSMVNGADATPTVTGTFHVYLKYETQTMKGENADGSNYETPDVPWISYFTGGYALHGAPWRNSFGFAGAAGSHGCVNMAVADAKWIFGWDEVGTPVVSHY</sequence>
<dbReference type="EMBL" id="JBHTEF010000001">
    <property type="protein sequence ID" value="MFC7582194.1"/>
    <property type="molecule type" value="Genomic_DNA"/>
</dbReference>
<proteinExistence type="predicted"/>
<dbReference type="CDD" id="cd16913">
    <property type="entry name" value="YkuD_like"/>
    <property type="match status" value="1"/>
</dbReference>
<keyword evidence="9" id="KW-1185">Reference proteome</keyword>
<keyword evidence="5 6" id="KW-0961">Cell wall biogenesis/degradation</keyword>
<dbReference type="InterPro" id="IPR005490">
    <property type="entry name" value="LD_TPept_cat_dom"/>
</dbReference>
<evidence type="ECO:0000256" key="4">
    <source>
        <dbReference type="ARBA" id="ARBA00022984"/>
    </source>
</evidence>
<keyword evidence="3 6" id="KW-0133">Cell shape</keyword>
<dbReference type="InterPro" id="IPR038063">
    <property type="entry name" value="Transpep_catalytic_dom"/>
</dbReference>
<evidence type="ECO:0000259" key="7">
    <source>
        <dbReference type="PROSITE" id="PS52029"/>
    </source>
</evidence>
<dbReference type="Pfam" id="PF03734">
    <property type="entry name" value="YkuD"/>
    <property type="match status" value="1"/>
</dbReference>
<dbReference type="PANTHER" id="PTHR30582">
    <property type="entry name" value="L,D-TRANSPEPTIDASE"/>
    <property type="match status" value="1"/>
</dbReference>
<dbReference type="InterPro" id="IPR050979">
    <property type="entry name" value="LD-transpeptidase"/>
</dbReference>